<dbReference type="Proteomes" id="UP001162156">
    <property type="component" value="Unassembled WGS sequence"/>
</dbReference>
<dbReference type="Pfam" id="PF13843">
    <property type="entry name" value="DDE_Tnp_1_7"/>
    <property type="match status" value="1"/>
</dbReference>
<gene>
    <name evidence="2" type="ORF">NQ314_002937</name>
</gene>
<proteinExistence type="predicted"/>
<sequence>MYICFNYICISDIKLVYTSSDLEFRKGIKYLNFINSEYLLHISHTSLQGSTYQNEKSKVIKFSKTDEKMHDDEDWDDDVDLINNIEIDDFVLQDPTQMIVDDLEVALEDENMESDGNNDQDNTGNDCHNNVNTCDDDGITRSSWKKKNKDGIKELGLGEYVVYKMTEGLEGKGYHIYFDNFFYHKEESRDCVINYSCTNRKAPCCATIMQINCAKAVNDYRRCMGGEDRADMLKSYYAIDRKSRKWWHRLFWHFIYITLVKSFIISKQPTKNGLKLKDFRLEVIFSLVGANRLKRDLGRRLMRPFSENSYKVHLPKTLRTDQAKHMPVHGTSRRCALCSTAKYPYCTNWACNICRVGLLQNSK</sequence>
<reference evidence="2" key="1">
    <citation type="journal article" date="2023" name="Insect Mol. Biol.">
        <title>Genome sequencing provides insights into the evolution of gene families encoding plant cell wall-degrading enzymes in longhorned beetles.</title>
        <authorList>
            <person name="Shin N.R."/>
            <person name="Okamura Y."/>
            <person name="Kirsch R."/>
            <person name="Pauchet Y."/>
        </authorList>
    </citation>
    <scope>NUCLEOTIDE SEQUENCE</scope>
    <source>
        <strain evidence="2">RBIC_L_NR</strain>
    </source>
</reference>
<accession>A0AAV8ZMZ7</accession>
<dbReference type="AlphaFoldDB" id="A0AAV8ZMZ7"/>
<protein>
    <recommendedName>
        <fullName evidence="1">PiggyBac transposable element-derived protein domain-containing protein</fullName>
    </recommendedName>
</protein>
<name>A0AAV8ZMZ7_9CUCU</name>
<feature type="domain" description="PiggyBac transposable element-derived protein" evidence="1">
    <location>
        <begin position="187"/>
        <end position="260"/>
    </location>
</feature>
<dbReference type="PANTHER" id="PTHR46599">
    <property type="entry name" value="PIGGYBAC TRANSPOSABLE ELEMENT-DERIVED PROTEIN 4"/>
    <property type="match status" value="1"/>
</dbReference>
<evidence type="ECO:0000313" key="3">
    <source>
        <dbReference type="Proteomes" id="UP001162156"/>
    </source>
</evidence>
<evidence type="ECO:0000313" key="2">
    <source>
        <dbReference type="EMBL" id="KAJ8967367.1"/>
    </source>
</evidence>
<dbReference type="PANTHER" id="PTHR46599:SF3">
    <property type="entry name" value="PIGGYBAC TRANSPOSABLE ELEMENT-DERIVED PROTEIN 4"/>
    <property type="match status" value="1"/>
</dbReference>
<evidence type="ECO:0000259" key="1">
    <source>
        <dbReference type="Pfam" id="PF13843"/>
    </source>
</evidence>
<comment type="caution">
    <text evidence="2">The sequence shown here is derived from an EMBL/GenBank/DDBJ whole genome shotgun (WGS) entry which is preliminary data.</text>
</comment>
<dbReference type="EMBL" id="JANEYF010000859">
    <property type="protein sequence ID" value="KAJ8967367.1"/>
    <property type="molecule type" value="Genomic_DNA"/>
</dbReference>
<dbReference type="InterPro" id="IPR029526">
    <property type="entry name" value="PGBD"/>
</dbReference>
<organism evidence="2 3">
    <name type="scientific">Rhamnusium bicolor</name>
    <dbReference type="NCBI Taxonomy" id="1586634"/>
    <lineage>
        <taxon>Eukaryota</taxon>
        <taxon>Metazoa</taxon>
        <taxon>Ecdysozoa</taxon>
        <taxon>Arthropoda</taxon>
        <taxon>Hexapoda</taxon>
        <taxon>Insecta</taxon>
        <taxon>Pterygota</taxon>
        <taxon>Neoptera</taxon>
        <taxon>Endopterygota</taxon>
        <taxon>Coleoptera</taxon>
        <taxon>Polyphaga</taxon>
        <taxon>Cucujiformia</taxon>
        <taxon>Chrysomeloidea</taxon>
        <taxon>Cerambycidae</taxon>
        <taxon>Lepturinae</taxon>
        <taxon>Rhagiini</taxon>
        <taxon>Rhamnusium</taxon>
    </lineage>
</organism>
<keyword evidence="3" id="KW-1185">Reference proteome</keyword>